<dbReference type="OrthoDB" id="9806285at2"/>
<dbReference type="PANTHER" id="PTHR43776:SF7">
    <property type="entry name" value="D,D-DIPEPTIDE TRANSPORT ATP-BINDING PROTEIN DDPF-RELATED"/>
    <property type="match status" value="1"/>
</dbReference>
<dbReference type="InterPro" id="IPR050319">
    <property type="entry name" value="ABC_transp_ATP-bind"/>
</dbReference>
<evidence type="ECO:0000259" key="5">
    <source>
        <dbReference type="PROSITE" id="PS50893"/>
    </source>
</evidence>
<evidence type="ECO:0000313" key="6">
    <source>
        <dbReference type="EMBL" id="AQQ08968.1"/>
    </source>
</evidence>
<dbReference type="RefSeq" id="WP_152024007.1">
    <property type="nucleotide sequence ID" value="NZ_CP019633.1"/>
</dbReference>
<organism evidence="6 7">
    <name type="scientific">Sedimentisphaera cyanobacteriorum</name>
    <dbReference type="NCBI Taxonomy" id="1940790"/>
    <lineage>
        <taxon>Bacteria</taxon>
        <taxon>Pseudomonadati</taxon>
        <taxon>Planctomycetota</taxon>
        <taxon>Phycisphaerae</taxon>
        <taxon>Sedimentisphaerales</taxon>
        <taxon>Sedimentisphaeraceae</taxon>
        <taxon>Sedimentisphaera</taxon>
    </lineage>
</organism>
<evidence type="ECO:0000313" key="7">
    <source>
        <dbReference type="Proteomes" id="UP000188273"/>
    </source>
</evidence>
<dbReference type="EMBL" id="CP019633">
    <property type="protein sequence ID" value="AQQ08968.1"/>
    <property type="molecule type" value="Genomic_DNA"/>
</dbReference>
<dbReference type="Pfam" id="PF08352">
    <property type="entry name" value="oligo_HPY"/>
    <property type="match status" value="1"/>
</dbReference>
<dbReference type="InterPro" id="IPR003439">
    <property type="entry name" value="ABC_transporter-like_ATP-bd"/>
</dbReference>
<name>A0A1Q2HNE1_9BACT</name>
<dbReference type="KEGG" id="pbu:L21SP3_00762"/>
<evidence type="ECO:0000256" key="3">
    <source>
        <dbReference type="ARBA" id="ARBA00022741"/>
    </source>
</evidence>
<gene>
    <name evidence="6" type="primary">oppF</name>
    <name evidence="6" type="ORF">L21SP3_00762</name>
</gene>
<keyword evidence="4" id="KW-0067">ATP-binding</keyword>
<sequence length="324" mass="35835">MSETLIKVENLKTHFPVRKGLFSKITGYVKAVDGVSFEIPQGKTLGLVGESGCGKTTIGRTMLRLVPSTSGEVFYKDKNVLEAGSKELTKLRRDMQIIFQDPYGSLNPRMTVGKIVGEALSIHKIAKGEKRQEIVAELLSRTGLSPDYINRYPHEFSGGQRQRIGIARALALNPNFIVCDEAVSALDVSLQSQIINLLMDLQDEFGLTYLFIAHDLAVVEHISDIVAVMYLGRIVEISSADELYKNPIHPYTKALMSAIPRPEPSSGLKRIVLEGEVPSPINPPSGCPFHPRCRYAEQRCAVEVQSLKNSRLSNGHKVACWKFA</sequence>
<dbReference type="InterPro" id="IPR017871">
    <property type="entry name" value="ABC_transporter-like_CS"/>
</dbReference>
<reference evidence="7" key="1">
    <citation type="submission" date="2017-02" db="EMBL/GenBank/DDBJ databases">
        <title>Comparative genomics and description of representatives of a novel lineage of planctomycetes thriving in anoxic sediments.</title>
        <authorList>
            <person name="Spring S."/>
            <person name="Bunk B."/>
            <person name="Sproer C."/>
            <person name="Klenk H.-P."/>
        </authorList>
    </citation>
    <scope>NUCLEOTIDE SEQUENCE [LARGE SCALE GENOMIC DNA]</scope>
    <source>
        <strain evidence="7">L21-RPul-D3</strain>
    </source>
</reference>
<dbReference type="PROSITE" id="PS00211">
    <property type="entry name" value="ABC_TRANSPORTER_1"/>
    <property type="match status" value="1"/>
</dbReference>
<dbReference type="Proteomes" id="UP000188273">
    <property type="component" value="Chromosome"/>
</dbReference>
<dbReference type="GO" id="GO:0016887">
    <property type="term" value="F:ATP hydrolysis activity"/>
    <property type="evidence" value="ECO:0007669"/>
    <property type="project" value="InterPro"/>
</dbReference>
<keyword evidence="2" id="KW-0813">Transport</keyword>
<dbReference type="SMART" id="SM00382">
    <property type="entry name" value="AAA"/>
    <property type="match status" value="1"/>
</dbReference>
<feature type="domain" description="ABC transporter" evidence="5">
    <location>
        <begin position="6"/>
        <end position="256"/>
    </location>
</feature>
<dbReference type="NCBIfam" id="TIGR01727">
    <property type="entry name" value="oligo_HPY"/>
    <property type="match status" value="1"/>
</dbReference>
<proteinExistence type="inferred from homology"/>
<evidence type="ECO:0000256" key="4">
    <source>
        <dbReference type="ARBA" id="ARBA00022840"/>
    </source>
</evidence>
<dbReference type="GO" id="GO:0055085">
    <property type="term" value="P:transmembrane transport"/>
    <property type="evidence" value="ECO:0007669"/>
    <property type="project" value="UniProtKB-ARBA"/>
</dbReference>
<accession>A0A1Q2HNE1</accession>
<dbReference type="InterPro" id="IPR027417">
    <property type="entry name" value="P-loop_NTPase"/>
</dbReference>
<comment type="similarity">
    <text evidence="1">Belongs to the ABC transporter superfamily.</text>
</comment>
<dbReference type="GO" id="GO:0005524">
    <property type="term" value="F:ATP binding"/>
    <property type="evidence" value="ECO:0007669"/>
    <property type="project" value="UniProtKB-KW"/>
</dbReference>
<keyword evidence="7" id="KW-1185">Reference proteome</keyword>
<dbReference type="NCBIfam" id="NF008453">
    <property type="entry name" value="PRK11308.1"/>
    <property type="match status" value="1"/>
</dbReference>
<dbReference type="PROSITE" id="PS50893">
    <property type="entry name" value="ABC_TRANSPORTER_2"/>
    <property type="match status" value="1"/>
</dbReference>
<evidence type="ECO:0000256" key="1">
    <source>
        <dbReference type="ARBA" id="ARBA00005417"/>
    </source>
</evidence>
<dbReference type="AlphaFoldDB" id="A0A1Q2HNE1"/>
<dbReference type="GO" id="GO:0015833">
    <property type="term" value="P:peptide transport"/>
    <property type="evidence" value="ECO:0007669"/>
    <property type="project" value="InterPro"/>
</dbReference>
<dbReference type="CDD" id="cd03257">
    <property type="entry name" value="ABC_NikE_OppD_transporters"/>
    <property type="match status" value="1"/>
</dbReference>
<dbReference type="FunFam" id="3.40.50.300:FF:000016">
    <property type="entry name" value="Oligopeptide ABC transporter ATP-binding component"/>
    <property type="match status" value="1"/>
</dbReference>
<dbReference type="InterPro" id="IPR003593">
    <property type="entry name" value="AAA+_ATPase"/>
</dbReference>
<dbReference type="Gene3D" id="3.40.50.300">
    <property type="entry name" value="P-loop containing nucleotide triphosphate hydrolases"/>
    <property type="match status" value="1"/>
</dbReference>
<evidence type="ECO:0000256" key="2">
    <source>
        <dbReference type="ARBA" id="ARBA00022448"/>
    </source>
</evidence>
<keyword evidence="3" id="KW-0547">Nucleotide-binding</keyword>
<dbReference type="PANTHER" id="PTHR43776">
    <property type="entry name" value="TRANSPORT ATP-BINDING PROTEIN"/>
    <property type="match status" value="1"/>
</dbReference>
<dbReference type="InterPro" id="IPR013563">
    <property type="entry name" value="Oligopep_ABC_C"/>
</dbReference>
<protein>
    <submittedName>
        <fullName evidence="6">Stage 0 sporulation protein KE</fullName>
    </submittedName>
</protein>
<dbReference type="Pfam" id="PF00005">
    <property type="entry name" value="ABC_tran"/>
    <property type="match status" value="1"/>
</dbReference>
<dbReference type="SUPFAM" id="SSF52540">
    <property type="entry name" value="P-loop containing nucleoside triphosphate hydrolases"/>
    <property type="match status" value="1"/>
</dbReference>
<dbReference type="STRING" id="1940790.L21SP3_00762"/>